<feature type="signal peptide" evidence="2">
    <location>
        <begin position="1"/>
        <end position="29"/>
    </location>
</feature>
<dbReference type="GO" id="GO:0043448">
    <property type="term" value="P:alkane catabolic process"/>
    <property type="evidence" value="ECO:0007669"/>
    <property type="project" value="TreeGrafter"/>
</dbReference>
<dbReference type="RefSeq" id="WP_285970975.1">
    <property type="nucleotide sequence ID" value="NZ_CP127294.1"/>
</dbReference>
<evidence type="ECO:0000313" key="4">
    <source>
        <dbReference type="Proteomes" id="UP001236014"/>
    </source>
</evidence>
<feature type="chain" id="PRO_5040830490" evidence="2">
    <location>
        <begin position="30"/>
        <end position="319"/>
    </location>
</feature>
<evidence type="ECO:0000256" key="2">
    <source>
        <dbReference type="SAM" id="SignalP"/>
    </source>
</evidence>
<dbReference type="EMBL" id="CP127294">
    <property type="protein sequence ID" value="WIX80344.1"/>
    <property type="molecule type" value="Genomic_DNA"/>
</dbReference>
<name>A0A9Y2IJ26_9PSEU</name>
<reference evidence="3 4" key="1">
    <citation type="submission" date="2023-06" db="EMBL/GenBank/DDBJ databases">
        <authorList>
            <person name="Oyuntsetseg B."/>
            <person name="Kim S.B."/>
        </authorList>
    </citation>
    <scope>NUCLEOTIDE SEQUENCE [LARGE SCALE GENOMIC DNA]</scope>
    <source>
        <strain evidence="3 4">2-15</strain>
    </source>
</reference>
<dbReference type="AlphaFoldDB" id="A0A9Y2IJ26"/>
<keyword evidence="3" id="KW-0449">Lipoprotein</keyword>
<dbReference type="KEGG" id="acab:QRX50_06065"/>
<dbReference type="Proteomes" id="UP001236014">
    <property type="component" value="Chromosome"/>
</dbReference>
<evidence type="ECO:0000256" key="1">
    <source>
        <dbReference type="SAM" id="MobiDB-lite"/>
    </source>
</evidence>
<accession>A0A9Y2IJ26</accession>
<dbReference type="NCBIfam" id="NF040526">
    <property type="entry name" value="SCO0930_lipo"/>
    <property type="match status" value="1"/>
</dbReference>
<gene>
    <name evidence="3" type="ORF">QRX50_06065</name>
</gene>
<dbReference type="PROSITE" id="PS51257">
    <property type="entry name" value="PROKAR_LIPOPROTEIN"/>
    <property type="match status" value="1"/>
</dbReference>
<dbReference type="InterPro" id="IPR005297">
    <property type="entry name" value="Lipoprotein_repeat"/>
</dbReference>
<keyword evidence="2" id="KW-0732">Signal</keyword>
<protein>
    <submittedName>
        <fullName evidence="3">SCO0930 family lipoprotein</fullName>
    </submittedName>
</protein>
<sequence>MLRRFRTGVIVVSAAAGLTLLSACSGTTAPPAPVPGGGTGGGQGKLAAAATETAVKLAATDVGELGKVLTDGDGHTLYRFDKDTAKPPKSACVDDCAKAWPPLLSKGDVQLDGVDKSLVGSVTRDDGTEQVTVNGWPLYTYAKDATPGDATGQGVNGTWFAATPQGGKAKSTSDTVKLSAGEVDGVGAAVTDQDGFTLYLFTKDSKKPSKSTCDGDCAKLWPPVLTTGDVALDGIDAKLLGSVKRADGTTQATLGGWPLYRYSKDTAPGQANGMGVKGTWFVIEPNGCKSGTTASTRTAPAKPATSAPAPSASSDPYSY</sequence>
<feature type="region of interest" description="Disordered" evidence="1">
    <location>
        <begin position="292"/>
        <end position="319"/>
    </location>
</feature>
<keyword evidence="4" id="KW-1185">Reference proteome</keyword>
<organism evidence="3 4">
    <name type="scientific">Amycolatopsis carbonis</name>
    <dbReference type="NCBI Taxonomy" id="715471"/>
    <lineage>
        <taxon>Bacteria</taxon>
        <taxon>Bacillati</taxon>
        <taxon>Actinomycetota</taxon>
        <taxon>Actinomycetes</taxon>
        <taxon>Pseudonocardiales</taxon>
        <taxon>Pseudonocardiaceae</taxon>
        <taxon>Amycolatopsis</taxon>
    </lineage>
</organism>
<dbReference type="InterPro" id="IPR047910">
    <property type="entry name" value="SCO0930-like"/>
</dbReference>
<evidence type="ECO:0000313" key="3">
    <source>
        <dbReference type="EMBL" id="WIX80344.1"/>
    </source>
</evidence>
<dbReference type="PANTHER" id="PTHR39335">
    <property type="entry name" value="BLL4220 PROTEIN"/>
    <property type="match status" value="1"/>
</dbReference>
<dbReference type="PANTHER" id="PTHR39335:SF1">
    <property type="entry name" value="BLL4220 PROTEIN"/>
    <property type="match status" value="1"/>
</dbReference>
<proteinExistence type="predicted"/>
<dbReference type="Pfam" id="PF03640">
    <property type="entry name" value="Lipoprotein_15"/>
    <property type="match status" value="4"/>
</dbReference>